<protein>
    <recommendedName>
        <fullName evidence="5">Transmembrane protein</fullName>
    </recommendedName>
</protein>
<feature type="region of interest" description="Disordered" evidence="1">
    <location>
        <begin position="219"/>
        <end position="244"/>
    </location>
</feature>
<reference evidence="3" key="1">
    <citation type="journal article" date="2022" name="IScience">
        <title>Evolution of zygomycete secretomes and the origins of terrestrial fungal ecologies.</title>
        <authorList>
            <person name="Chang Y."/>
            <person name="Wang Y."/>
            <person name="Mondo S."/>
            <person name="Ahrendt S."/>
            <person name="Andreopoulos W."/>
            <person name="Barry K."/>
            <person name="Beard J."/>
            <person name="Benny G.L."/>
            <person name="Blankenship S."/>
            <person name="Bonito G."/>
            <person name="Cuomo C."/>
            <person name="Desiro A."/>
            <person name="Gervers K.A."/>
            <person name="Hundley H."/>
            <person name="Kuo A."/>
            <person name="LaButti K."/>
            <person name="Lang B.F."/>
            <person name="Lipzen A."/>
            <person name="O'Donnell K."/>
            <person name="Pangilinan J."/>
            <person name="Reynolds N."/>
            <person name="Sandor L."/>
            <person name="Smith M.E."/>
            <person name="Tsang A."/>
            <person name="Grigoriev I.V."/>
            <person name="Stajich J.E."/>
            <person name="Spatafora J.W."/>
        </authorList>
    </citation>
    <scope>NUCLEOTIDE SEQUENCE</scope>
    <source>
        <strain evidence="3">RSA 2281</strain>
    </source>
</reference>
<proteinExistence type="predicted"/>
<feature type="compositionally biased region" description="Basic residues" evidence="1">
    <location>
        <begin position="222"/>
        <end position="231"/>
    </location>
</feature>
<gene>
    <name evidence="3" type="ORF">BDA99DRAFT_540259</name>
</gene>
<dbReference type="Proteomes" id="UP001209540">
    <property type="component" value="Unassembled WGS sequence"/>
</dbReference>
<evidence type="ECO:0000313" key="4">
    <source>
        <dbReference type="Proteomes" id="UP001209540"/>
    </source>
</evidence>
<dbReference type="EMBL" id="JAIXMP010000024">
    <property type="protein sequence ID" value="KAI9254506.1"/>
    <property type="molecule type" value="Genomic_DNA"/>
</dbReference>
<keyword evidence="4" id="KW-1185">Reference proteome</keyword>
<evidence type="ECO:0000256" key="1">
    <source>
        <dbReference type="SAM" id="MobiDB-lite"/>
    </source>
</evidence>
<evidence type="ECO:0000256" key="2">
    <source>
        <dbReference type="SAM" id="Phobius"/>
    </source>
</evidence>
<evidence type="ECO:0008006" key="5">
    <source>
        <dbReference type="Google" id="ProtNLM"/>
    </source>
</evidence>
<name>A0AAD5JU32_9FUNG</name>
<evidence type="ECO:0000313" key="3">
    <source>
        <dbReference type="EMBL" id="KAI9254506.1"/>
    </source>
</evidence>
<dbReference type="AlphaFoldDB" id="A0AAD5JU32"/>
<reference evidence="3" key="2">
    <citation type="submission" date="2023-02" db="EMBL/GenBank/DDBJ databases">
        <authorList>
            <consortium name="DOE Joint Genome Institute"/>
            <person name="Mondo S.J."/>
            <person name="Chang Y."/>
            <person name="Wang Y."/>
            <person name="Ahrendt S."/>
            <person name="Andreopoulos W."/>
            <person name="Barry K."/>
            <person name="Beard J."/>
            <person name="Benny G.L."/>
            <person name="Blankenship S."/>
            <person name="Bonito G."/>
            <person name="Cuomo C."/>
            <person name="Desiro A."/>
            <person name="Gervers K.A."/>
            <person name="Hundley H."/>
            <person name="Kuo A."/>
            <person name="LaButti K."/>
            <person name="Lang B.F."/>
            <person name="Lipzen A."/>
            <person name="O'Donnell K."/>
            <person name="Pangilinan J."/>
            <person name="Reynolds N."/>
            <person name="Sandor L."/>
            <person name="Smith M.W."/>
            <person name="Tsang A."/>
            <person name="Grigoriev I.V."/>
            <person name="Stajich J.E."/>
            <person name="Spatafora J.W."/>
        </authorList>
    </citation>
    <scope>NUCLEOTIDE SEQUENCE</scope>
    <source>
        <strain evidence="3">RSA 2281</strain>
    </source>
</reference>
<sequence>MANSKQHGFISKTMGLSLGFLGIVGLVVSLISLLPVNVYNLFITIHALTELLRYELPNNTDWWTLSPDGTIYSVFLTGSILSSLITIFMVIITCFRQQRSDNGQMVSHGPLEEQDPQDIESHTALLSTTTTTGTKRRSSVWLSRIGCLIFVGQISWALFGTHLLFFYKAELPESIHRSAMISTLILWLNYLIITIFSFILFCASFFIILGARRSSSSNDRPYHHHNHHHSHSNTPSTSAEEMQYHREETTPLLHTSSVRTT</sequence>
<feature type="transmembrane region" description="Helical" evidence="2">
    <location>
        <begin position="69"/>
        <end position="95"/>
    </location>
</feature>
<feature type="transmembrane region" description="Helical" evidence="2">
    <location>
        <begin position="20"/>
        <end position="49"/>
    </location>
</feature>
<accession>A0AAD5JU32</accession>
<feature type="transmembrane region" description="Helical" evidence="2">
    <location>
        <begin position="187"/>
        <end position="211"/>
    </location>
</feature>
<organism evidence="3 4">
    <name type="scientific">Phascolomyces articulosus</name>
    <dbReference type="NCBI Taxonomy" id="60185"/>
    <lineage>
        <taxon>Eukaryota</taxon>
        <taxon>Fungi</taxon>
        <taxon>Fungi incertae sedis</taxon>
        <taxon>Mucoromycota</taxon>
        <taxon>Mucoromycotina</taxon>
        <taxon>Mucoromycetes</taxon>
        <taxon>Mucorales</taxon>
        <taxon>Lichtheimiaceae</taxon>
        <taxon>Phascolomyces</taxon>
    </lineage>
</organism>
<keyword evidence="2" id="KW-0812">Transmembrane</keyword>
<keyword evidence="2" id="KW-0472">Membrane</keyword>
<feature type="transmembrane region" description="Helical" evidence="2">
    <location>
        <begin position="145"/>
        <end position="167"/>
    </location>
</feature>
<comment type="caution">
    <text evidence="3">The sequence shown here is derived from an EMBL/GenBank/DDBJ whole genome shotgun (WGS) entry which is preliminary data.</text>
</comment>
<keyword evidence="2" id="KW-1133">Transmembrane helix</keyword>